<feature type="transmembrane region" description="Helical" evidence="5">
    <location>
        <begin position="25"/>
        <end position="45"/>
    </location>
</feature>
<evidence type="ECO:0000256" key="3">
    <source>
        <dbReference type="ARBA" id="ARBA00022989"/>
    </source>
</evidence>
<dbReference type="InterPro" id="IPR010920">
    <property type="entry name" value="LSM_dom_sf"/>
</dbReference>
<evidence type="ECO:0000259" key="6">
    <source>
        <dbReference type="Pfam" id="PF00924"/>
    </source>
</evidence>
<dbReference type="InterPro" id="IPR023408">
    <property type="entry name" value="MscS_beta-dom_sf"/>
</dbReference>
<name>A0ABW5J2K1_9FLAO</name>
<dbReference type="InterPro" id="IPR006685">
    <property type="entry name" value="MscS_channel_2nd"/>
</dbReference>
<comment type="subcellular location">
    <subcellularLocation>
        <location evidence="1">Membrane</location>
    </subcellularLocation>
</comment>
<feature type="transmembrane region" description="Helical" evidence="5">
    <location>
        <begin position="110"/>
        <end position="128"/>
    </location>
</feature>
<dbReference type="SUPFAM" id="SSF50182">
    <property type="entry name" value="Sm-like ribonucleoproteins"/>
    <property type="match status" value="1"/>
</dbReference>
<proteinExistence type="predicted"/>
<dbReference type="Pfam" id="PF00924">
    <property type="entry name" value="MS_channel_2nd"/>
    <property type="match status" value="1"/>
</dbReference>
<dbReference type="PANTHER" id="PTHR30414:SF0">
    <property type="entry name" value="MINICONDUCTANCE MECHANOSENSITIVE CHANNEL YBDG"/>
    <property type="match status" value="1"/>
</dbReference>
<feature type="domain" description="Mechanosensitive ion channel MscS" evidence="6">
    <location>
        <begin position="194"/>
        <end position="262"/>
    </location>
</feature>
<feature type="transmembrane region" description="Helical" evidence="5">
    <location>
        <begin position="80"/>
        <end position="98"/>
    </location>
</feature>
<feature type="transmembrane region" description="Helical" evidence="5">
    <location>
        <begin position="173"/>
        <end position="192"/>
    </location>
</feature>
<evidence type="ECO:0000313" key="8">
    <source>
        <dbReference type="Proteomes" id="UP001597468"/>
    </source>
</evidence>
<keyword evidence="2 5" id="KW-0812">Transmembrane</keyword>
<keyword evidence="3 5" id="KW-1133">Transmembrane helix</keyword>
<dbReference type="Proteomes" id="UP001597468">
    <property type="component" value="Unassembled WGS sequence"/>
</dbReference>
<dbReference type="EMBL" id="JBHULT010000010">
    <property type="protein sequence ID" value="MFD2518780.1"/>
    <property type="molecule type" value="Genomic_DNA"/>
</dbReference>
<evidence type="ECO:0000256" key="5">
    <source>
        <dbReference type="SAM" id="Phobius"/>
    </source>
</evidence>
<accession>A0ABW5J2K1</accession>
<evidence type="ECO:0000256" key="4">
    <source>
        <dbReference type="ARBA" id="ARBA00023136"/>
    </source>
</evidence>
<organism evidence="7 8">
    <name type="scientific">Salinimicrobium flavum</name>
    <dbReference type="NCBI Taxonomy" id="1737065"/>
    <lineage>
        <taxon>Bacteria</taxon>
        <taxon>Pseudomonadati</taxon>
        <taxon>Bacteroidota</taxon>
        <taxon>Flavobacteriia</taxon>
        <taxon>Flavobacteriales</taxon>
        <taxon>Flavobacteriaceae</taxon>
        <taxon>Salinimicrobium</taxon>
    </lineage>
</organism>
<sequence>MWEDIKNLSNFLAEYLIGKGLDGDIARFLNMLVNIAVVFVLWYLIHLITKRLLLTAFQKFTNKTKTTFDDYLVKSNFPRYVSNIFPLLLLIITVPIVFEDYPKLLSVFKKLVNIYIILLTVLICRSLLRTTTNYMKRHERYHDKPIESYTQVLMIVFWSIGFIFIFSEITERSVLGFLISLGAASAIILLIFKDTIMGFVASIQVSVNDIVRIGDWITFSKYGADGFVTEINLATVKVQNWDNTFTTIPTYNLIGDSFQNWRGMQESPGRRIKRSLYIKQNSIRYVTAEDIAKFEEFDLISPYIKERQQEINLYNEKLQVNKKYLINGRHQTNLGIFRNYALSYLKSHSQVNQEMTMMVRHLAPTTQGIPLEIYCFSNEKRWEYYEGITADIFDHLIAAIPFFDLQLFEAPSGDDILKAVKGISTVSLSPEAAVMEKPQ</sequence>
<protein>
    <submittedName>
        <fullName evidence="7">Mechanosensitive ion channel family protein</fullName>
    </submittedName>
</protein>
<feature type="transmembrane region" description="Helical" evidence="5">
    <location>
        <begin position="149"/>
        <end position="167"/>
    </location>
</feature>
<comment type="caution">
    <text evidence="7">The sequence shown here is derived from an EMBL/GenBank/DDBJ whole genome shotgun (WGS) entry which is preliminary data.</text>
</comment>
<reference evidence="8" key="1">
    <citation type="journal article" date="2019" name="Int. J. Syst. Evol. Microbiol.">
        <title>The Global Catalogue of Microorganisms (GCM) 10K type strain sequencing project: providing services to taxonomists for standard genome sequencing and annotation.</title>
        <authorList>
            <consortium name="The Broad Institute Genomics Platform"/>
            <consortium name="The Broad Institute Genome Sequencing Center for Infectious Disease"/>
            <person name="Wu L."/>
            <person name="Ma J."/>
        </authorList>
    </citation>
    <scope>NUCLEOTIDE SEQUENCE [LARGE SCALE GENOMIC DNA]</scope>
    <source>
        <strain evidence="8">KCTC 42585</strain>
    </source>
</reference>
<evidence type="ECO:0000313" key="7">
    <source>
        <dbReference type="EMBL" id="MFD2518780.1"/>
    </source>
</evidence>
<evidence type="ECO:0000256" key="1">
    <source>
        <dbReference type="ARBA" id="ARBA00004370"/>
    </source>
</evidence>
<dbReference type="RefSeq" id="WP_380753520.1">
    <property type="nucleotide sequence ID" value="NZ_JBHULT010000010.1"/>
</dbReference>
<gene>
    <name evidence="7" type="ORF">ACFSTG_12800</name>
</gene>
<keyword evidence="4 5" id="KW-0472">Membrane</keyword>
<dbReference type="PANTHER" id="PTHR30414">
    <property type="entry name" value="MINICONDUCTANCE MECHANOSENSITIVE CHANNEL YBDG"/>
    <property type="match status" value="1"/>
</dbReference>
<dbReference type="Gene3D" id="2.30.30.60">
    <property type="match status" value="1"/>
</dbReference>
<dbReference type="InterPro" id="IPR030192">
    <property type="entry name" value="YbdG"/>
</dbReference>
<evidence type="ECO:0000256" key="2">
    <source>
        <dbReference type="ARBA" id="ARBA00022692"/>
    </source>
</evidence>
<keyword evidence="8" id="KW-1185">Reference proteome</keyword>